<feature type="domain" description="Solute-binding protein family 5" evidence="5">
    <location>
        <begin position="82"/>
        <end position="453"/>
    </location>
</feature>
<evidence type="ECO:0000256" key="4">
    <source>
        <dbReference type="ARBA" id="ARBA00022729"/>
    </source>
</evidence>
<dbReference type="KEGG" id="mac:MA_3905"/>
<name>Q8TJ83_METAC</name>
<dbReference type="Gene3D" id="3.40.190.10">
    <property type="entry name" value="Periplasmic binding protein-like II"/>
    <property type="match status" value="1"/>
</dbReference>
<dbReference type="STRING" id="188937.MA_3905"/>
<dbReference type="Pfam" id="PF00496">
    <property type="entry name" value="SBP_bac_5"/>
    <property type="match status" value="1"/>
</dbReference>
<evidence type="ECO:0000313" key="6">
    <source>
        <dbReference type="EMBL" id="AAM07256.1"/>
    </source>
</evidence>
<proteinExistence type="inferred from homology"/>
<dbReference type="PROSITE" id="PS51257">
    <property type="entry name" value="PROKAR_LIPOPROTEIN"/>
    <property type="match status" value="1"/>
</dbReference>
<evidence type="ECO:0000256" key="3">
    <source>
        <dbReference type="ARBA" id="ARBA00022448"/>
    </source>
</evidence>
<evidence type="ECO:0000256" key="1">
    <source>
        <dbReference type="ARBA" id="ARBA00004196"/>
    </source>
</evidence>
<evidence type="ECO:0000259" key="5">
    <source>
        <dbReference type="Pfam" id="PF00496"/>
    </source>
</evidence>
<dbReference type="HOGENOM" id="CLU_017028_7_5_2"/>
<dbReference type="EMBL" id="AE010299">
    <property type="protein sequence ID" value="AAM07256.1"/>
    <property type="molecule type" value="Genomic_DNA"/>
</dbReference>
<evidence type="ECO:0000313" key="7">
    <source>
        <dbReference type="Proteomes" id="UP000002487"/>
    </source>
</evidence>
<dbReference type="Gene3D" id="3.10.105.10">
    <property type="entry name" value="Dipeptide-binding Protein, Domain 3"/>
    <property type="match status" value="1"/>
</dbReference>
<dbReference type="PANTHER" id="PTHR30290">
    <property type="entry name" value="PERIPLASMIC BINDING COMPONENT OF ABC TRANSPORTER"/>
    <property type="match status" value="1"/>
</dbReference>
<dbReference type="EnsemblBacteria" id="AAM07256">
    <property type="protein sequence ID" value="AAM07256"/>
    <property type="gene ID" value="MA_3905"/>
</dbReference>
<comment type="similarity">
    <text evidence="2">Belongs to the bacterial solute-binding protein 5 family.</text>
</comment>
<dbReference type="PANTHER" id="PTHR30290:SF10">
    <property type="entry name" value="PERIPLASMIC OLIGOPEPTIDE-BINDING PROTEIN-RELATED"/>
    <property type="match status" value="1"/>
</dbReference>
<dbReference type="InterPro" id="IPR030678">
    <property type="entry name" value="Peptide/Ni-bd"/>
</dbReference>
<keyword evidence="7" id="KW-1185">Reference proteome</keyword>
<reference evidence="6 7" key="1">
    <citation type="journal article" date="2002" name="Genome Res.">
        <title>The genome of Methanosarcina acetivorans reveals extensive metabolic and physiological diversity.</title>
        <authorList>
            <person name="Galagan J.E."/>
            <person name="Nusbaum C."/>
            <person name="Roy A."/>
            <person name="Endrizzi M.G."/>
            <person name="Macdonald P."/>
            <person name="FitzHugh W."/>
            <person name="Calvo S."/>
            <person name="Engels R."/>
            <person name="Smirnov S."/>
            <person name="Atnoor D."/>
            <person name="Brown A."/>
            <person name="Allen N."/>
            <person name="Naylor J."/>
            <person name="Stange-Thomann N."/>
            <person name="DeArellano K."/>
            <person name="Johnson R."/>
            <person name="Linton L."/>
            <person name="McEwan P."/>
            <person name="McKernan K."/>
            <person name="Talamas J."/>
            <person name="Tirrell A."/>
            <person name="Ye W."/>
            <person name="Zimmer A."/>
            <person name="Barber R.D."/>
            <person name="Cann I."/>
            <person name="Graham D.E."/>
            <person name="Grahame D.A."/>
            <person name="Guss A."/>
            <person name="Hedderich R."/>
            <person name="Ingram-Smith C."/>
            <person name="Kuettner C.H."/>
            <person name="Krzycki J.A."/>
            <person name="Leigh J.A."/>
            <person name="Li W."/>
            <person name="Liu J."/>
            <person name="Mukhopadhyay B."/>
            <person name="Reeve J.N."/>
            <person name="Smith K."/>
            <person name="Springer T.A."/>
            <person name="Umayam L.A."/>
            <person name="White O."/>
            <person name="White R.H."/>
            <person name="de Macario E.C."/>
            <person name="Ferry J.G."/>
            <person name="Jarrell K.F."/>
            <person name="Jing H."/>
            <person name="Macario A.J.L."/>
            <person name="Paulsen I."/>
            <person name="Pritchett M."/>
            <person name="Sowers K.R."/>
            <person name="Swanson R.V."/>
            <person name="Zinder S.H."/>
            <person name="Lander E."/>
            <person name="Metcalf W.W."/>
            <person name="Birren B."/>
        </authorList>
    </citation>
    <scope>NUCLEOTIDE SEQUENCE [LARGE SCALE GENOMIC DNA]</scope>
    <source>
        <strain evidence="7">ATCC 35395 / DSM 2834 / JCM 12185 / C2A</strain>
    </source>
</reference>
<evidence type="ECO:0000256" key="2">
    <source>
        <dbReference type="ARBA" id="ARBA00005695"/>
    </source>
</evidence>
<dbReference type="SUPFAM" id="SSF53850">
    <property type="entry name" value="Periplasmic binding protein-like II"/>
    <property type="match status" value="1"/>
</dbReference>
<dbReference type="PIRSF" id="PIRSF002741">
    <property type="entry name" value="MppA"/>
    <property type="match status" value="1"/>
</dbReference>
<gene>
    <name evidence="6" type="primary">oppA</name>
    <name evidence="6" type="ordered locus">MA_3905</name>
</gene>
<keyword evidence="4" id="KW-0732">Signal</keyword>
<protein>
    <submittedName>
        <fullName evidence="6">Oligopeptide ABC transporter, solute-binding protein</fullName>
    </submittedName>
</protein>
<organism evidence="6 7">
    <name type="scientific">Methanosarcina acetivorans (strain ATCC 35395 / DSM 2834 / JCM 12185 / C2A)</name>
    <dbReference type="NCBI Taxonomy" id="188937"/>
    <lineage>
        <taxon>Archaea</taxon>
        <taxon>Methanobacteriati</taxon>
        <taxon>Methanobacteriota</taxon>
        <taxon>Stenosarchaea group</taxon>
        <taxon>Methanomicrobia</taxon>
        <taxon>Methanosarcinales</taxon>
        <taxon>Methanosarcinaceae</taxon>
        <taxon>Methanosarcina</taxon>
    </lineage>
</organism>
<dbReference type="GO" id="GO:0042597">
    <property type="term" value="C:periplasmic space"/>
    <property type="evidence" value="ECO:0007669"/>
    <property type="project" value="UniProtKB-ARBA"/>
</dbReference>
<dbReference type="InParanoid" id="Q8TJ83"/>
<dbReference type="PhylomeDB" id="Q8TJ83"/>
<dbReference type="InterPro" id="IPR039424">
    <property type="entry name" value="SBP_5"/>
</dbReference>
<dbReference type="CDD" id="cd08492">
    <property type="entry name" value="PBP2_NikA_DppA_OppA_like_15"/>
    <property type="match status" value="1"/>
</dbReference>
<dbReference type="InterPro" id="IPR000914">
    <property type="entry name" value="SBP_5_dom"/>
</dbReference>
<dbReference type="GO" id="GO:0015833">
    <property type="term" value="P:peptide transport"/>
    <property type="evidence" value="ECO:0000318"/>
    <property type="project" value="GO_Central"/>
</dbReference>
<dbReference type="Proteomes" id="UP000002487">
    <property type="component" value="Chromosome"/>
</dbReference>
<dbReference type="GO" id="GO:0043190">
    <property type="term" value="C:ATP-binding cassette (ABC) transporter complex"/>
    <property type="evidence" value="ECO:0007669"/>
    <property type="project" value="InterPro"/>
</dbReference>
<comment type="subcellular location">
    <subcellularLocation>
        <location evidence="1">Cell envelope</location>
    </subcellularLocation>
</comment>
<keyword evidence="3" id="KW-0813">Transport</keyword>
<accession>Q8TJ83</accession>
<sequence>MKMKRISFIPLRFLALCCFVGAMIITAGCLGQSAQTEDNVQEDNIQTLIVAGPADFDSRIEMKMNVYDVFLDINANGKTIPGHLVSSWNESDDGLTYTFQLNKGIEFHDGTQWNASSAAWFLEWCSQGPRKNDIAFSKISDVSEVDEHTIQVTLKEPYGAFIKSLSSESNSHVIAPTSVEPAWSNDGEIVSFIGTGKFEVENYVKAQSAEFVRHDPASGEGTLIDRISYRVIPDSYASVSALRAGDVDIIGVADHHSTVPYEQIPQMMNDPDIIVEKQSYGRYQVVELNCKEGALSDIRLREAINLGLDRDKMVKELLASAAEPAYSVVSPAYPWASNLAGTEYTYDPEKAKNLLDQAGWVVAGADEIREKDGQKLTLTYIVPQGEANSDSIAVYIQSELKKIGVEVDILVLESGAAGEERQKGNYDMYLHHSWGVPGLPEGPLTGKYHSTWGSWPVSYHDAELDQLIETAIATGADEDYSAAYLYIQEKYACMPLYDIEKIAAYRKAVKGFTFSASIYGLDLSTVSIEP</sequence>
<dbReference type="GO" id="GO:1904680">
    <property type="term" value="F:peptide transmembrane transporter activity"/>
    <property type="evidence" value="ECO:0000318"/>
    <property type="project" value="GO_Central"/>
</dbReference>
<dbReference type="AlphaFoldDB" id="Q8TJ83"/>